<keyword evidence="2" id="KW-0808">Transferase</keyword>
<comment type="caution">
    <text evidence="4">The sequence shown here is derived from an EMBL/GenBank/DDBJ whole genome shotgun (WGS) entry which is preliminary data.</text>
</comment>
<keyword evidence="3" id="KW-0012">Acyltransferase</keyword>
<keyword evidence="5" id="KW-1185">Reference proteome</keyword>
<comment type="similarity">
    <text evidence="1">Belongs to the plant acyltransferase family.</text>
</comment>
<dbReference type="Pfam" id="PF02458">
    <property type="entry name" value="Transferase"/>
    <property type="match status" value="1"/>
</dbReference>
<dbReference type="FunFam" id="3.30.559.10:FF:000008">
    <property type="entry name" value="Tryptamine hydroxycinnamoyl transferase"/>
    <property type="match status" value="1"/>
</dbReference>
<dbReference type="SMR" id="A0A843WJH6"/>
<protein>
    <submittedName>
        <fullName evidence="4">Uncharacterized protein</fullName>
    </submittedName>
</protein>
<dbReference type="EMBL" id="NMUH01003268">
    <property type="protein sequence ID" value="MQM04705.1"/>
    <property type="molecule type" value="Genomic_DNA"/>
</dbReference>
<dbReference type="OrthoDB" id="671439at2759"/>
<dbReference type="Gene3D" id="3.30.559.10">
    <property type="entry name" value="Chloramphenicol acetyltransferase-like domain"/>
    <property type="match status" value="2"/>
</dbReference>
<dbReference type="InterPro" id="IPR050317">
    <property type="entry name" value="Plant_Fungal_Acyltransferase"/>
</dbReference>
<evidence type="ECO:0000256" key="3">
    <source>
        <dbReference type="ARBA" id="ARBA00023315"/>
    </source>
</evidence>
<gene>
    <name evidence="4" type="ORF">Taro_037505</name>
</gene>
<evidence type="ECO:0000313" key="5">
    <source>
        <dbReference type="Proteomes" id="UP000652761"/>
    </source>
</evidence>
<sequence>MKVKRESSRLVKPFYEGVHSPPTTLTAPLTVFDTVTFNSHVAVIYAYRPPTPPNSKVEKGLARALSEYREWAGRLCRDPDHGRPAILLNDAGALFVEASVDCTLDKALPFRPSPALLSLHPDLHGVDDHLVQVQLTRFKCGSLVVGFTAHHMVADGHATSSFLVAWGNATRGVPMDPLPLHGRSAFLSPRDPPRVEFEHRGVEFMKAPNKKNLPSLQLLNGGVHDGAEEEEEEGVRLVVGEREDVIVHKAHFTVDFLAKLKASASSSPGVRGNIAAVPVNGRPFSTFECLVAHLWRTTTRARELGGQETTQVRISVNGRGRLAPQVPADYFGNLVLWAFPRAKVWELLGQPLGHAAGLIRDAVSRVNNAYFRSFVDFASSGAVEAEGLVPTADMEKMVLYPNLEVDSWLRFPFYEVDFGGGGPYIFMPTYFPVEGMLFLLPSFIGDGSIDAFVPLFQQNLPTFKNLCYALDLF</sequence>
<dbReference type="PANTHER" id="PTHR31642">
    <property type="entry name" value="TRICHOTHECENE 3-O-ACETYLTRANSFERASE"/>
    <property type="match status" value="1"/>
</dbReference>
<organism evidence="4 5">
    <name type="scientific">Colocasia esculenta</name>
    <name type="common">Wild taro</name>
    <name type="synonym">Arum esculentum</name>
    <dbReference type="NCBI Taxonomy" id="4460"/>
    <lineage>
        <taxon>Eukaryota</taxon>
        <taxon>Viridiplantae</taxon>
        <taxon>Streptophyta</taxon>
        <taxon>Embryophyta</taxon>
        <taxon>Tracheophyta</taxon>
        <taxon>Spermatophyta</taxon>
        <taxon>Magnoliopsida</taxon>
        <taxon>Liliopsida</taxon>
        <taxon>Araceae</taxon>
        <taxon>Aroideae</taxon>
        <taxon>Colocasieae</taxon>
        <taxon>Colocasia</taxon>
    </lineage>
</organism>
<accession>A0A843WJH6</accession>
<dbReference type="PANTHER" id="PTHR31642:SF13">
    <property type="entry name" value="AGMATINE HYDROXYCINNAMOYLTRANSFERASE 1"/>
    <property type="match status" value="1"/>
</dbReference>
<dbReference type="AlphaFoldDB" id="A0A843WJH6"/>
<proteinExistence type="inferred from homology"/>
<evidence type="ECO:0000256" key="1">
    <source>
        <dbReference type="ARBA" id="ARBA00009861"/>
    </source>
</evidence>
<dbReference type="Proteomes" id="UP000652761">
    <property type="component" value="Unassembled WGS sequence"/>
</dbReference>
<dbReference type="GO" id="GO:0016747">
    <property type="term" value="F:acyltransferase activity, transferring groups other than amino-acyl groups"/>
    <property type="evidence" value="ECO:0007669"/>
    <property type="project" value="TreeGrafter"/>
</dbReference>
<reference evidence="4" key="1">
    <citation type="submission" date="2017-07" db="EMBL/GenBank/DDBJ databases">
        <title>Taro Niue Genome Assembly and Annotation.</title>
        <authorList>
            <person name="Atibalentja N."/>
            <person name="Keating K."/>
            <person name="Fields C.J."/>
        </authorList>
    </citation>
    <scope>NUCLEOTIDE SEQUENCE</scope>
    <source>
        <strain evidence="4">Niue_2</strain>
        <tissue evidence="4">Leaf</tissue>
    </source>
</reference>
<evidence type="ECO:0000313" key="4">
    <source>
        <dbReference type="EMBL" id="MQM04705.1"/>
    </source>
</evidence>
<evidence type="ECO:0000256" key="2">
    <source>
        <dbReference type="ARBA" id="ARBA00022679"/>
    </source>
</evidence>
<dbReference type="InterPro" id="IPR023213">
    <property type="entry name" value="CAT-like_dom_sf"/>
</dbReference>
<name>A0A843WJH6_COLES</name>